<dbReference type="GO" id="GO:0016757">
    <property type="term" value="F:glycosyltransferase activity"/>
    <property type="evidence" value="ECO:0007669"/>
    <property type="project" value="UniProtKB-KW"/>
</dbReference>
<dbReference type="AlphaFoldDB" id="A0AAD7L9J3"/>
<keyword evidence="5" id="KW-0325">Glycoprotein</keyword>
<keyword evidence="2" id="KW-0328">Glycosyltransferase</keyword>
<dbReference type="InterPro" id="IPR044174">
    <property type="entry name" value="BC10-like"/>
</dbReference>
<comment type="subcellular location">
    <subcellularLocation>
        <location evidence="1">Membrane</location>
        <topology evidence="1">Single-pass type II membrane protein</topology>
    </subcellularLocation>
</comment>
<dbReference type="GO" id="GO:0016020">
    <property type="term" value="C:membrane"/>
    <property type="evidence" value="ECO:0007669"/>
    <property type="project" value="UniProtKB-SubCell"/>
</dbReference>
<name>A0AAD7L9J3_QUISA</name>
<gene>
    <name evidence="6" type="ORF">O6P43_025734</name>
</gene>
<proteinExistence type="predicted"/>
<dbReference type="InterPro" id="IPR003406">
    <property type="entry name" value="Glyco_trans_14"/>
</dbReference>
<dbReference type="EMBL" id="JARAOO010000010">
    <property type="protein sequence ID" value="KAJ7954125.1"/>
    <property type="molecule type" value="Genomic_DNA"/>
</dbReference>
<evidence type="ECO:0000256" key="2">
    <source>
        <dbReference type="ARBA" id="ARBA00022676"/>
    </source>
</evidence>
<evidence type="ECO:0000256" key="5">
    <source>
        <dbReference type="ARBA" id="ARBA00023180"/>
    </source>
</evidence>
<evidence type="ECO:0000313" key="7">
    <source>
        <dbReference type="Proteomes" id="UP001163823"/>
    </source>
</evidence>
<comment type="caution">
    <text evidence="6">The sequence shown here is derived from an EMBL/GenBank/DDBJ whole genome shotgun (WGS) entry which is preliminary data.</text>
</comment>
<evidence type="ECO:0000256" key="4">
    <source>
        <dbReference type="ARBA" id="ARBA00023136"/>
    </source>
</evidence>
<reference evidence="6" key="1">
    <citation type="journal article" date="2023" name="Science">
        <title>Elucidation of the pathway for biosynthesis of saponin adjuvants from the soapbark tree.</title>
        <authorList>
            <person name="Reed J."/>
            <person name="Orme A."/>
            <person name="El-Demerdash A."/>
            <person name="Owen C."/>
            <person name="Martin L.B.B."/>
            <person name="Misra R.C."/>
            <person name="Kikuchi S."/>
            <person name="Rejzek M."/>
            <person name="Martin A.C."/>
            <person name="Harkess A."/>
            <person name="Leebens-Mack J."/>
            <person name="Louveau T."/>
            <person name="Stephenson M.J."/>
            <person name="Osbourn A."/>
        </authorList>
    </citation>
    <scope>NUCLEOTIDE SEQUENCE</scope>
    <source>
        <strain evidence="6">S10</strain>
    </source>
</reference>
<evidence type="ECO:0000256" key="3">
    <source>
        <dbReference type="ARBA" id="ARBA00022679"/>
    </source>
</evidence>
<organism evidence="6 7">
    <name type="scientific">Quillaja saponaria</name>
    <name type="common">Soap bark tree</name>
    <dbReference type="NCBI Taxonomy" id="32244"/>
    <lineage>
        <taxon>Eukaryota</taxon>
        <taxon>Viridiplantae</taxon>
        <taxon>Streptophyta</taxon>
        <taxon>Embryophyta</taxon>
        <taxon>Tracheophyta</taxon>
        <taxon>Spermatophyta</taxon>
        <taxon>Magnoliopsida</taxon>
        <taxon>eudicotyledons</taxon>
        <taxon>Gunneridae</taxon>
        <taxon>Pentapetalae</taxon>
        <taxon>rosids</taxon>
        <taxon>fabids</taxon>
        <taxon>Fabales</taxon>
        <taxon>Quillajaceae</taxon>
        <taxon>Quillaja</taxon>
    </lineage>
</organism>
<evidence type="ECO:0000313" key="6">
    <source>
        <dbReference type="EMBL" id="KAJ7954125.1"/>
    </source>
</evidence>
<dbReference type="Pfam" id="PF02485">
    <property type="entry name" value="Branch"/>
    <property type="match status" value="1"/>
</dbReference>
<evidence type="ECO:0000256" key="1">
    <source>
        <dbReference type="ARBA" id="ARBA00004606"/>
    </source>
</evidence>
<dbReference type="PANTHER" id="PTHR31042:SF136">
    <property type="entry name" value="CORE-2_I-BRANCHING ENZYME"/>
    <property type="match status" value="1"/>
</dbReference>
<dbReference type="PANTHER" id="PTHR31042">
    <property type="entry name" value="CORE-2/I-BRANCHING BETA-1,6-N-ACETYLGLUCOSAMINYLTRANSFERASE FAMILY PROTEIN-RELATED"/>
    <property type="match status" value="1"/>
</dbReference>
<protein>
    <submittedName>
        <fullName evidence="6">Core-2/I-branching beta-1,6-N-acetylglucosaminyltransferase family protein</fullName>
    </submittedName>
</protein>
<keyword evidence="7" id="KW-1185">Reference proteome</keyword>
<dbReference type="Proteomes" id="UP001163823">
    <property type="component" value="Chromosome 10"/>
</dbReference>
<sequence length="166" mass="19586">MHCSISLINVDDPSPVGGGRYNSKLHPIIKLGEWRKGSQWFEMDRDLALEVVSDRTYFPLFQKYYKDAHNADEHYLSTFVSIKFWQRNSNRSLTWVDWSKGGLHPNKYLRPDLTVEFLESLRNNQGKCKYNGKITTNVCYLFARKFFVNSLKRLLMFAPQVIHFEE</sequence>
<keyword evidence="3" id="KW-0808">Transferase</keyword>
<accession>A0AAD7L9J3</accession>
<dbReference type="KEGG" id="qsa:O6P43_025734"/>
<keyword evidence="4" id="KW-0472">Membrane</keyword>